<keyword evidence="2" id="KW-0328">Glycosyltransferase</keyword>
<evidence type="ECO:0000256" key="3">
    <source>
        <dbReference type="ARBA" id="ARBA00022679"/>
    </source>
</evidence>
<evidence type="ECO:0000256" key="7">
    <source>
        <dbReference type="ARBA" id="ARBA00023180"/>
    </source>
</evidence>
<dbReference type="SUPFAM" id="SSF53448">
    <property type="entry name" value="Nucleotide-diphospho-sugar transferases"/>
    <property type="match status" value="1"/>
</dbReference>
<keyword evidence="5" id="KW-1133">Transmembrane helix</keyword>
<organism evidence="10 11">
    <name type="scientific">Cytospora schulzeri</name>
    <dbReference type="NCBI Taxonomy" id="448051"/>
    <lineage>
        <taxon>Eukaryota</taxon>
        <taxon>Fungi</taxon>
        <taxon>Dikarya</taxon>
        <taxon>Ascomycota</taxon>
        <taxon>Pezizomycotina</taxon>
        <taxon>Sordariomycetes</taxon>
        <taxon>Sordariomycetidae</taxon>
        <taxon>Diaporthales</taxon>
        <taxon>Cytosporaceae</taxon>
        <taxon>Cytospora</taxon>
    </lineage>
</organism>
<dbReference type="STRING" id="356882.A0A423WU82"/>
<comment type="caution">
    <text evidence="10">The sequence shown here is derived from an EMBL/GenBank/DDBJ whole genome shotgun (WGS) entry which is preliminary data.</text>
</comment>
<dbReference type="PANTHER" id="PTHR47844">
    <property type="entry name" value="SYNTHASE CPS1, PUTATIVE (AFU_ORTHOLOGUE AFUA_7G02500)-RELATED"/>
    <property type="match status" value="1"/>
</dbReference>
<protein>
    <recommendedName>
        <fullName evidence="9">Glycosyltransferase 2-like domain-containing protein</fullName>
    </recommendedName>
</protein>
<evidence type="ECO:0000256" key="5">
    <source>
        <dbReference type="ARBA" id="ARBA00022989"/>
    </source>
</evidence>
<dbReference type="InterPro" id="IPR001173">
    <property type="entry name" value="Glyco_trans_2-like"/>
</dbReference>
<evidence type="ECO:0000256" key="2">
    <source>
        <dbReference type="ARBA" id="ARBA00022676"/>
    </source>
</evidence>
<feature type="domain" description="Glycosyltransferase 2-like" evidence="9">
    <location>
        <begin position="48"/>
        <end position="199"/>
    </location>
</feature>
<dbReference type="OrthoDB" id="2849215at2759"/>
<accession>A0A423WU82</accession>
<comment type="subcellular location">
    <subcellularLocation>
        <location evidence="1">Membrane</location>
    </subcellularLocation>
</comment>
<evidence type="ECO:0000256" key="4">
    <source>
        <dbReference type="ARBA" id="ARBA00022692"/>
    </source>
</evidence>
<dbReference type="Gene3D" id="3.90.550.10">
    <property type="entry name" value="Spore Coat Polysaccharide Biosynthesis Protein SpsA, Chain A"/>
    <property type="match status" value="1"/>
</dbReference>
<evidence type="ECO:0000313" key="10">
    <source>
        <dbReference type="EMBL" id="ROW06911.1"/>
    </source>
</evidence>
<dbReference type="AlphaFoldDB" id="A0A423WU82"/>
<sequence>MLCLLILLAIGLYDLYDHLRSEKLRKSYKPFPLPSNDDQHRLASRDVSIVTPSIKTADSFPTFLNTLLDQDPLEIIIVTIPEWEERIETLVSSDQRCSQARGQRRIRVLTIDHPNQRDQIVKGIDRCKGKIIAMVDDDTSWVNSTRILHLLAPFEEDDVGFVAGPVNYVPKERQDPRIITAVEAIAIQKRRMRNNAMKTFYAADGSTNWCLPGPTILGRAEILQDPAFQRAFTGESWRGVRCNIGHDGFLTKWVLFNWHRLAPHRGRTDIPQARRWRLGIQHTREAELLTSVERGAGLTFGQMVRWSRQGLRTRVRWLCDEPGFWGMRRSHPYLAWRMVGDCVKPLLMVVWLGALCGTWFTPGYRWVATLVYVVYLLRMLADILDFVTDYPYCWVHFWVVPFVRLWPYFSDILVLLYGLDDEVWSNRDLEGS</sequence>
<evidence type="ECO:0000259" key="9">
    <source>
        <dbReference type="Pfam" id="PF00535"/>
    </source>
</evidence>
<name>A0A423WU82_9PEZI</name>
<dbReference type="EMBL" id="LKEA01000009">
    <property type="protein sequence ID" value="ROW06911.1"/>
    <property type="molecule type" value="Genomic_DNA"/>
</dbReference>
<dbReference type="Pfam" id="PF00535">
    <property type="entry name" value="Glycos_transf_2"/>
    <property type="match status" value="1"/>
</dbReference>
<keyword evidence="4" id="KW-0812">Transmembrane</keyword>
<keyword evidence="6" id="KW-0472">Membrane</keyword>
<keyword evidence="11" id="KW-1185">Reference proteome</keyword>
<dbReference type="PANTHER" id="PTHR47844:SF1">
    <property type="entry name" value="EXOSTOSIN-LIKE 2"/>
    <property type="match status" value="1"/>
</dbReference>
<dbReference type="InterPro" id="IPR052427">
    <property type="entry name" value="Glycosyltrans_GT2/GT47"/>
</dbReference>
<keyword evidence="8" id="KW-0732">Signal</keyword>
<evidence type="ECO:0000256" key="8">
    <source>
        <dbReference type="SAM" id="SignalP"/>
    </source>
</evidence>
<reference evidence="10 11" key="1">
    <citation type="submission" date="2015-09" db="EMBL/GenBank/DDBJ databases">
        <title>Host preference determinants of Valsa canker pathogens revealed by comparative genomics.</title>
        <authorList>
            <person name="Yin Z."/>
            <person name="Huang L."/>
        </authorList>
    </citation>
    <scope>NUCLEOTIDE SEQUENCE [LARGE SCALE GENOMIC DNA]</scope>
    <source>
        <strain evidence="10 11">03-1</strain>
    </source>
</reference>
<feature type="chain" id="PRO_5018985636" description="Glycosyltransferase 2-like domain-containing protein" evidence="8">
    <location>
        <begin position="22"/>
        <end position="432"/>
    </location>
</feature>
<dbReference type="Proteomes" id="UP000283895">
    <property type="component" value="Unassembled WGS sequence"/>
</dbReference>
<feature type="signal peptide" evidence="8">
    <location>
        <begin position="1"/>
        <end position="21"/>
    </location>
</feature>
<evidence type="ECO:0000313" key="11">
    <source>
        <dbReference type="Proteomes" id="UP000283895"/>
    </source>
</evidence>
<keyword evidence="7" id="KW-0325">Glycoprotein</keyword>
<evidence type="ECO:0000256" key="1">
    <source>
        <dbReference type="ARBA" id="ARBA00004370"/>
    </source>
</evidence>
<gene>
    <name evidence="10" type="ORF">VMCG_04155</name>
</gene>
<dbReference type="InterPro" id="IPR029044">
    <property type="entry name" value="Nucleotide-diphossugar_trans"/>
</dbReference>
<evidence type="ECO:0000256" key="6">
    <source>
        <dbReference type="ARBA" id="ARBA00023136"/>
    </source>
</evidence>
<dbReference type="GO" id="GO:0016020">
    <property type="term" value="C:membrane"/>
    <property type="evidence" value="ECO:0007669"/>
    <property type="project" value="UniProtKB-SubCell"/>
</dbReference>
<dbReference type="GO" id="GO:0016757">
    <property type="term" value="F:glycosyltransferase activity"/>
    <property type="evidence" value="ECO:0007669"/>
    <property type="project" value="UniProtKB-KW"/>
</dbReference>
<proteinExistence type="predicted"/>
<keyword evidence="3" id="KW-0808">Transferase</keyword>